<protein>
    <submittedName>
        <fullName evidence="2">Uncharacterized protein</fullName>
    </submittedName>
</protein>
<dbReference type="Proteomes" id="UP000335538">
    <property type="component" value="Unassembled WGS sequence"/>
</dbReference>
<name>A0A5E5B4G6_9BURK</name>
<feature type="region of interest" description="Disordered" evidence="1">
    <location>
        <begin position="1132"/>
        <end position="1160"/>
    </location>
</feature>
<feature type="region of interest" description="Disordered" evidence="1">
    <location>
        <begin position="63"/>
        <end position="107"/>
    </location>
</feature>
<evidence type="ECO:0000313" key="3">
    <source>
        <dbReference type="Proteomes" id="UP000335538"/>
    </source>
</evidence>
<feature type="region of interest" description="Disordered" evidence="1">
    <location>
        <begin position="953"/>
        <end position="972"/>
    </location>
</feature>
<dbReference type="AlphaFoldDB" id="A0A5E5B4G6"/>
<feature type="compositionally biased region" description="Polar residues" evidence="1">
    <location>
        <begin position="63"/>
        <end position="74"/>
    </location>
</feature>
<feature type="compositionally biased region" description="Low complexity" evidence="1">
    <location>
        <begin position="961"/>
        <end position="972"/>
    </location>
</feature>
<proteinExistence type="predicted"/>
<sequence length="1160" mass="126978">MSASVRPATFKICLDAGPRTAHPKAHSDLWKALALRDTSVTSTSTHEPKCGADTLLTINQTSAEARPSSQQAAANTLDHPPQDAPRRRESKEFVRPPTDVVSPERVSEWPKLVTSKSPRKISDFGTPPKAVRQLFRPPAETPITSALSRFRVSPASPQPAMESAPGPSSGVADRGDKHVGPIGLFVHNQQYVRVNPAGSRLTAFSPGDAKARGLPPMPAFNDSIKGRISSELPAPSCASTGQTGDDGAPRPAPSLVPLVLSDIVQGVPFEKEIFGARIPGTTSTVVVQVEPNRFHASRMKHDHCGQVTFEWLDPQVPEDERLIDQFREIKHQVKTDATELHRTTSFCNVVHQLEAEQIRSGKTRLSSAVCDDAYRIFTSAHAQRKFVEGNKASMSRRDIFNAERDEFDLAVYRTVLGSERVFETDGEWNIGNPAGVADLKASLRESNFAFAAADTTAGRKVYFSLSGGARAESLKLAIHDSMGDADEISIDHLTFIDAKRRLAKYTREAPHASSGSGVQTNLPVLDPECSTNIDRRYDAEQILAAVIAYEAREHPVTGSIHINTLLDTCDSCASALGMLQTQTKQPVSVVYHRDYGVTTANSRNPAVRALQEFSASINELHGHLITGNYAQMYKVGRRLPTPEMLGALTDSLLEANGSYTNAAQLGVFGNGYYLRLLGVLTRTEVVRSDNVTDALLSPEGRAYVSMLGRRVATHPMLARAWASLLHELKEAGVSRDTLLKVMLSKPSGSARCFFVELLRAPHSPRDGRDSLVAWLEDAEMVPSIRELPHYVSLRRTLTLAMRLRIQIQPAERLEFNHVTLKEVLVQAREALSLSALDAADNQRLANRLREVMPTITIEEQREFREMIHDTLKEEWHKVIPDTQPPSHIATTLIEDLGPSYGRALIGGRKATVDAIIARRTAAYADFQQRNPSASQKALQEAFDAQVREARQEYRSALSRPSDTASDSLTTSANQAVQSVKTTLAKQKVRQQVEDAAQAARREAAASAKSQAEQASSSAAKIAAQREAKYMALDAARVASLQAYNEASKASKQQVAAQVRIDAAAYARHSASKQAKQSAQEFARKYFKKEAAAERDRDIKSMHARLEALRADPREVAFQERLDALRGLPTTSELESRFANLRTPQSSSAATSSGRTGLPAP</sequence>
<feature type="compositionally biased region" description="Low complexity" evidence="1">
    <location>
        <begin position="1145"/>
        <end position="1160"/>
    </location>
</feature>
<feature type="region of interest" description="Disordered" evidence="1">
    <location>
        <begin position="151"/>
        <end position="176"/>
    </location>
</feature>
<feature type="region of interest" description="Disordered" evidence="1">
    <location>
        <begin position="228"/>
        <end position="252"/>
    </location>
</feature>
<accession>A0A5E5B4G6</accession>
<feature type="compositionally biased region" description="Basic and acidic residues" evidence="1">
    <location>
        <begin position="80"/>
        <end position="94"/>
    </location>
</feature>
<evidence type="ECO:0000256" key="1">
    <source>
        <dbReference type="SAM" id="MobiDB-lite"/>
    </source>
</evidence>
<evidence type="ECO:0000313" key="2">
    <source>
        <dbReference type="EMBL" id="VVE81071.1"/>
    </source>
</evidence>
<dbReference type="EMBL" id="CABPSR010000007">
    <property type="protein sequence ID" value="VVE81071.1"/>
    <property type="molecule type" value="Genomic_DNA"/>
</dbReference>
<gene>
    <name evidence="2" type="ORF">PSP31121_03027</name>
</gene>
<reference evidence="2 3" key="1">
    <citation type="submission" date="2019-08" db="EMBL/GenBank/DDBJ databases">
        <authorList>
            <person name="Peeters C."/>
        </authorList>
    </citation>
    <scope>NUCLEOTIDE SEQUENCE [LARGE SCALE GENOMIC DNA]</scope>
    <source>
        <strain evidence="2 3">LMG 31121</strain>
    </source>
</reference>
<organism evidence="2 3">
    <name type="scientific">Pandoraea sputorum</name>
    <dbReference type="NCBI Taxonomy" id="93222"/>
    <lineage>
        <taxon>Bacteria</taxon>
        <taxon>Pseudomonadati</taxon>
        <taxon>Pseudomonadota</taxon>
        <taxon>Betaproteobacteria</taxon>
        <taxon>Burkholderiales</taxon>
        <taxon>Burkholderiaceae</taxon>
        <taxon>Pandoraea</taxon>
    </lineage>
</organism>